<dbReference type="RefSeq" id="WP_066396694.1">
    <property type="nucleotide sequence ID" value="NZ_JAGIKZ010000034.1"/>
</dbReference>
<protein>
    <submittedName>
        <fullName evidence="1">UPF0716 protein FxsA</fullName>
    </submittedName>
</protein>
<accession>A0ABS4RMT5</accession>
<keyword evidence="2" id="KW-1185">Reference proteome</keyword>
<name>A0ABS4RMT5_9BACI</name>
<reference evidence="1 2" key="1">
    <citation type="submission" date="2021-03" db="EMBL/GenBank/DDBJ databases">
        <title>Genomic Encyclopedia of Type Strains, Phase IV (KMG-IV): sequencing the most valuable type-strain genomes for metagenomic binning, comparative biology and taxonomic classification.</title>
        <authorList>
            <person name="Goeker M."/>
        </authorList>
    </citation>
    <scope>NUCLEOTIDE SEQUENCE [LARGE SCALE GENOMIC DNA]</scope>
    <source>
        <strain evidence="1 2">DSM 26675</strain>
    </source>
</reference>
<sequence>MRYILLLIILIPVAEVSVLLLSSHLIGLWPTIGFLLLTGVLGAYLAKKQGLEAVRKVQEQLRYGQMPGDAVLDGICILLGGILLLTPGFLSDIIGLLLLAPPTKILFKRMIMKGFKSWMDRNTFTVIR</sequence>
<comment type="caution">
    <text evidence="1">The sequence shown here is derived from an EMBL/GenBank/DDBJ whole genome shotgun (WGS) entry which is preliminary data.</text>
</comment>
<dbReference type="NCBIfam" id="NF008528">
    <property type="entry name" value="PRK11463.1-2"/>
    <property type="match status" value="1"/>
</dbReference>
<dbReference type="PANTHER" id="PTHR35335">
    <property type="entry name" value="UPF0716 PROTEIN FXSA"/>
    <property type="match status" value="1"/>
</dbReference>
<proteinExistence type="predicted"/>
<dbReference type="EMBL" id="JAGIKZ010000034">
    <property type="protein sequence ID" value="MBP2243107.1"/>
    <property type="molecule type" value="Genomic_DNA"/>
</dbReference>
<dbReference type="PANTHER" id="PTHR35335:SF1">
    <property type="entry name" value="UPF0716 PROTEIN FXSA"/>
    <property type="match status" value="1"/>
</dbReference>
<dbReference type="InterPro" id="IPR007313">
    <property type="entry name" value="FxsA"/>
</dbReference>
<dbReference type="Pfam" id="PF04186">
    <property type="entry name" value="FxsA"/>
    <property type="match status" value="1"/>
</dbReference>
<gene>
    <name evidence="1" type="ORF">J2Z40_003695</name>
</gene>
<evidence type="ECO:0000313" key="2">
    <source>
        <dbReference type="Proteomes" id="UP001519293"/>
    </source>
</evidence>
<dbReference type="Proteomes" id="UP001519293">
    <property type="component" value="Unassembled WGS sequence"/>
</dbReference>
<evidence type="ECO:0000313" key="1">
    <source>
        <dbReference type="EMBL" id="MBP2243107.1"/>
    </source>
</evidence>
<organism evidence="1 2">
    <name type="scientific">Cytobacillus eiseniae</name>
    <dbReference type="NCBI Taxonomy" id="762947"/>
    <lineage>
        <taxon>Bacteria</taxon>
        <taxon>Bacillati</taxon>
        <taxon>Bacillota</taxon>
        <taxon>Bacilli</taxon>
        <taxon>Bacillales</taxon>
        <taxon>Bacillaceae</taxon>
        <taxon>Cytobacillus</taxon>
    </lineage>
</organism>